<dbReference type="Proteomes" id="UP001165378">
    <property type="component" value="Unassembled WGS sequence"/>
</dbReference>
<feature type="domain" description="RNA polymerase sigma factor 70 region 4 type 2" evidence="8">
    <location>
        <begin position="103"/>
        <end position="154"/>
    </location>
</feature>
<comment type="similarity">
    <text evidence="1">Belongs to the sigma-70 factor family. ECF subfamily.</text>
</comment>
<dbReference type="Pfam" id="PF08281">
    <property type="entry name" value="Sigma70_r4_2"/>
    <property type="match status" value="1"/>
</dbReference>
<dbReference type="InterPro" id="IPR007627">
    <property type="entry name" value="RNA_pol_sigma70_r2"/>
</dbReference>
<evidence type="ECO:0000256" key="2">
    <source>
        <dbReference type="ARBA" id="ARBA00023015"/>
    </source>
</evidence>
<evidence type="ECO:0000259" key="7">
    <source>
        <dbReference type="Pfam" id="PF04542"/>
    </source>
</evidence>
<dbReference type="AlphaFoldDB" id="A0AA41U120"/>
<keyword evidence="10" id="KW-1185">Reference proteome</keyword>
<evidence type="ECO:0000259" key="8">
    <source>
        <dbReference type="Pfam" id="PF08281"/>
    </source>
</evidence>
<keyword evidence="2" id="KW-0805">Transcription regulation</keyword>
<dbReference type="InterPro" id="IPR036388">
    <property type="entry name" value="WH-like_DNA-bd_sf"/>
</dbReference>
<dbReference type="NCBIfam" id="TIGR02983">
    <property type="entry name" value="SigE-fam_strep"/>
    <property type="match status" value="1"/>
</dbReference>
<dbReference type="InterPro" id="IPR013324">
    <property type="entry name" value="RNA_pol_sigma_r3/r4-like"/>
</dbReference>
<dbReference type="PANTHER" id="PTHR43133:SF50">
    <property type="entry name" value="ECF RNA POLYMERASE SIGMA FACTOR SIGM"/>
    <property type="match status" value="1"/>
</dbReference>
<dbReference type="SUPFAM" id="SSF88659">
    <property type="entry name" value="Sigma3 and sigma4 domains of RNA polymerase sigma factors"/>
    <property type="match status" value="1"/>
</dbReference>
<dbReference type="InterPro" id="IPR014284">
    <property type="entry name" value="RNA_pol_sigma-70_dom"/>
</dbReference>
<dbReference type="PANTHER" id="PTHR43133">
    <property type="entry name" value="RNA POLYMERASE ECF-TYPE SIGMA FACTO"/>
    <property type="match status" value="1"/>
</dbReference>
<dbReference type="EMBL" id="JAKFHA010000001">
    <property type="protein sequence ID" value="MCF2525689.1"/>
    <property type="molecule type" value="Genomic_DNA"/>
</dbReference>
<dbReference type="GO" id="GO:0006352">
    <property type="term" value="P:DNA-templated transcription initiation"/>
    <property type="evidence" value="ECO:0007669"/>
    <property type="project" value="InterPro"/>
</dbReference>
<feature type="domain" description="RNA polymerase sigma-70 region 2" evidence="7">
    <location>
        <begin position="10"/>
        <end position="72"/>
    </location>
</feature>
<dbReference type="NCBIfam" id="TIGR02937">
    <property type="entry name" value="sigma70-ECF"/>
    <property type="match status" value="1"/>
</dbReference>
<dbReference type="GO" id="GO:0016987">
    <property type="term" value="F:sigma factor activity"/>
    <property type="evidence" value="ECO:0007669"/>
    <property type="project" value="UniProtKB-KW"/>
</dbReference>
<evidence type="ECO:0000313" key="9">
    <source>
        <dbReference type="EMBL" id="MCF2525689.1"/>
    </source>
</evidence>
<evidence type="ECO:0000256" key="3">
    <source>
        <dbReference type="ARBA" id="ARBA00023082"/>
    </source>
</evidence>
<dbReference type="Gene3D" id="1.10.10.10">
    <property type="entry name" value="Winged helix-like DNA-binding domain superfamily/Winged helix DNA-binding domain"/>
    <property type="match status" value="1"/>
</dbReference>
<evidence type="ECO:0000256" key="5">
    <source>
        <dbReference type="ARBA" id="ARBA00023163"/>
    </source>
</evidence>
<name>A0AA41U120_9ACTN</name>
<dbReference type="InterPro" id="IPR013325">
    <property type="entry name" value="RNA_pol_sigma_r2"/>
</dbReference>
<proteinExistence type="inferred from homology"/>
<dbReference type="GO" id="GO:0003677">
    <property type="term" value="F:DNA binding"/>
    <property type="evidence" value="ECO:0007669"/>
    <property type="project" value="UniProtKB-KW"/>
</dbReference>
<dbReference type="Gene3D" id="1.10.1740.10">
    <property type="match status" value="1"/>
</dbReference>
<gene>
    <name evidence="9" type="ORF">LZ495_00405</name>
</gene>
<keyword evidence="4" id="KW-0238">DNA-binding</keyword>
<evidence type="ECO:0000256" key="1">
    <source>
        <dbReference type="ARBA" id="ARBA00010641"/>
    </source>
</evidence>
<keyword evidence="3" id="KW-0731">Sigma factor</keyword>
<keyword evidence="5" id="KW-0804">Transcription</keyword>
<evidence type="ECO:0000256" key="6">
    <source>
        <dbReference type="SAM" id="MobiDB-lite"/>
    </source>
</evidence>
<organism evidence="9 10">
    <name type="scientific">Yinghuangia soli</name>
    <dbReference type="NCBI Taxonomy" id="2908204"/>
    <lineage>
        <taxon>Bacteria</taxon>
        <taxon>Bacillati</taxon>
        <taxon>Actinomycetota</taxon>
        <taxon>Actinomycetes</taxon>
        <taxon>Kitasatosporales</taxon>
        <taxon>Streptomycetaceae</taxon>
        <taxon>Yinghuangia</taxon>
    </lineage>
</organism>
<dbReference type="InterPro" id="IPR013249">
    <property type="entry name" value="RNA_pol_sigma70_r4_t2"/>
</dbReference>
<dbReference type="RefSeq" id="WP_235049720.1">
    <property type="nucleotide sequence ID" value="NZ_JAKFHA010000001.1"/>
</dbReference>
<dbReference type="SUPFAM" id="SSF88946">
    <property type="entry name" value="Sigma2 domain of RNA polymerase sigma factors"/>
    <property type="match status" value="1"/>
</dbReference>
<evidence type="ECO:0000256" key="4">
    <source>
        <dbReference type="ARBA" id="ARBA00023125"/>
    </source>
</evidence>
<dbReference type="CDD" id="cd06171">
    <property type="entry name" value="Sigma70_r4"/>
    <property type="match status" value="1"/>
</dbReference>
<comment type="caution">
    <text evidence="9">The sequence shown here is derived from an EMBL/GenBank/DDBJ whole genome shotgun (WGS) entry which is preliminary data.</text>
</comment>
<evidence type="ECO:0000313" key="10">
    <source>
        <dbReference type="Proteomes" id="UP001165378"/>
    </source>
</evidence>
<accession>A0AA41U120</accession>
<dbReference type="InterPro" id="IPR039425">
    <property type="entry name" value="RNA_pol_sigma-70-like"/>
</dbReference>
<protein>
    <submittedName>
        <fullName evidence="9">SigE family RNA polymerase sigma factor</fullName>
    </submittedName>
</protein>
<dbReference type="InterPro" id="IPR014325">
    <property type="entry name" value="RNA_pol_sigma-E_actinobac"/>
</dbReference>
<reference evidence="9" key="1">
    <citation type="submission" date="2022-01" db="EMBL/GenBank/DDBJ databases">
        <title>Genome-Based Taxonomic Classification of the Phylum Actinobacteria.</title>
        <authorList>
            <person name="Gao Y."/>
        </authorList>
    </citation>
    <scope>NUCLEOTIDE SEQUENCE</scope>
    <source>
        <strain evidence="9">KLBMP 8922</strain>
    </source>
</reference>
<feature type="region of interest" description="Disordered" evidence="6">
    <location>
        <begin position="162"/>
        <end position="181"/>
    </location>
</feature>
<dbReference type="Pfam" id="PF04542">
    <property type="entry name" value="Sigma70_r2"/>
    <property type="match status" value="1"/>
</dbReference>
<sequence length="181" mass="20075">MGFEEFAAARLPALLRYAYMLCGDRELSRDMTQEVLARALVKWRRIEGMDRPDAYVRTMLTNEFLSLRRRKAVATVALTYEALDGPAAPTADDPAHAVGERADLWQRLGALPRRQRAVIVLRYYEDLSDAEIADALGCRPSTVRGYAARALATLRVELSQEPDDPLAGSAPVLAVRDGDGR</sequence>